<organism evidence="2 3">
    <name type="scientific">Thalassiosira oceanica</name>
    <name type="common">Marine diatom</name>
    <dbReference type="NCBI Taxonomy" id="159749"/>
    <lineage>
        <taxon>Eukaryota</taxon>
        <taxon>Sar</taxon>
        <taxon>Stramenopiles</taxon>
        <taxon>Ochrophyta</taxon>
        <taxon>Bacillariophyta</taxon>
        <taxon>Coscinodiscophyceae</taxon>
        <taxon>Thalassiosirophycidae</taxon>
        <taxon>Thalassiosirales</taxon>
        <taxon>Thalassiosiraceae</taxon>
        <taxon>Thalassiosira</taxon>
    </lineage>
</organism>
<gene>
    <name evidence="2" type="ORF">THAOC_16952</name>
</gene>
<evidence type="ECO:0000256" key="1">
    <source>
        <dbReference type="SAM" id="MobiDB-lite"/>
    </source>
</evidence>
<feature type="region of interest" description="Disordered" evidence="1">
    <location>
        <begin position="1"/>
        <end position="50"/>
    </location>
</feature>
<sequence>MPQPNSSREEESSLVKSNELGTRQHSRLTSEEYDEQTVDNTPNLFDPAPKAHKCFPPANVLRKNSSFIQRGYKSTQLWYFGSFVSASPGTDADTDIFLDQLTTSSGSAIRARSFRLARSTINHQPPVSVSKFHRVLPPAADVSGRRLGRRTRPVGQSLAGARSQTRQGRRRSGRGGVPTSDPDDKISTRFNDNKIYSTQALPVREGSAGTPSSAAGARPDGGRTRGTPNGGGVLQAGRGMAPGGEPSGRGPELPRLPPSRASPSPFEPSPGKAAASPGDHWERPSRGRLRRAVRRAGRPPREAGRERRDAGAHYSGRSVRRD</sequence>
<name>K0SVZ7_THAOC</name>
<feature type="compositionally biased region" description="Basic and acidic residues" evidence="1">
    <location>
        <begin position="299"/>
        <end position="311"/>
    </location>
</feature>
<proteinExistence type="predicted"/>
<evidence type="ECO:0000313" key="2">
    <source>
        <dbReference type="EMBL" id="EJK62437.1"/>
    </source>
</evidence>
<feature type="compositionally biased region" description="Low complexity" evidence="1">
    <location>
        <begin position="206"/>
        <end position="218"/>
    </location>
</feature>
<feature type="compositionally biased region" description="Gly residues" evidence="1">
    <location>
        <begin position="228"/>
        <end position="247"/>
    </location>
</feature>
<dbReference type="Proteomes" id="UP000266841">
    <property type="component" value="Unassembled WGS sequence"/>
</dbReference>
<feature type="compositionally biased region" description="Polar residues" evidence="1">
    <location>
        <begin position="188"/>
        <end position="200"/>
    </location>
</feature>
<evidence type="ECO:0000313" key="3">
    <source>
        <dbReference type="Proteomes" id="UP000266841"/>
    </source>
</evidence>
<reference evidence="2 3" key="1">
    <citation type="journal article" date="2012" name="Genome Biol.">
        <title>Genome and low-iron response of an oceanic diatom adapted to chronic iron limitation.</title>
        <authorList>
            <person name="Lommer M."/>
            <person name="Specht M."/>
            <person name="Roy A.S."/>
            <person name="Kraemer L."/>
            <person name="Andreson R."/>
            <person name="Gutowska M.A."/>
            <person name="Wolf J."/>
            <person name="Bergner S.V."/>
            <person name="Schilhabel M.B."/>
            <person name="Klostermeier U.C."/>
            <person name="Beiko R.G."/>
            <person name="Rosenstiel P."/>
            <person name="Hippler M."/>
            <person name="Laroche J."/>
        </authorList>
    </citation>
    <scope>NUCLEOTIDE SEQUENCE [LARGE SCALE GENOMIC DNA]</scope>
    <source>
        <strain evidence="2 3">CCMP1005</strain>
    </source>
</reference>
<feature type="compositionally biased region" description="Polar residues" evidence="1">
    <location>
        <begin position="14"/>
        <end position="23"/>
    </location>
</feature>
<dbReference type="EMBL" id="AGNL01018884">
    <property type="protein sequence ID" value="EJK62437.1"/>
    <property type="molecule type" value="Genomic_DNA"/>
</dbReference>
<feature type="compositionally biased region" description="Basic residues" evidence="1">
    <location>
        <begin position="286"/>
        <end position="298"/>
    </location>
</feature>
<protein>
    <submittedName>
        <fullName evidence="2">Uncharacterized protein</fullName>
    </submittedName>
</protein>
<accession>K0SVZ7</accession>
<keyword evidence="3" id="KW-1185">Reference proteome</keyword>
<comment type="caution">
    <text evidence="2">The sequence shown here is derived from an EMBL/GenBank/DDBJ whole genome shotgun (WGS) entry which is preliminary data.</text>
</comment>
<feature type="non-terminal residue" evidence="2">
    <location>
        <position position="322"/>
    </location>
</feature>
<feature type="region of interest" description="Disordered" evidence="1">
    <location>
        <begin position="140"/>
        <end position="322"/>
    </location>
</feature>
<dbReference type="AlphaFoldDB" id="K0SVZ7"/>